<evidence type="ECO:0000313" key="11">
    <source>
        <dbReference type="EMBL" id="QKX60204.1"/>
    </source>
</evidence>
<comment type="subcellular location">
    <subcellularLocation>
        <location evidence="2">Nucleus</location>
    </subcellularLocation>
</comment>
<evidence type="ECO:0000256" key="3">
    <source>
        <dbReference type="ARBA" id="ARBA00007163"/>
    </source>
</evidence>
<dbReference type="GO" id="GO:0090575">
    <property type="term" value="C:RNA polymerase II transcription regulator complex"/>
    <property type="evidence" value="ECO:0007669"/>
    <property type="project" value="TreeGrafter"/>
</dbReference>
<dbReference type="OrthoDB" id="2593073at2759"/>
<feature type="region of interest" description="Disordered" evidence="9">
    <location>
        <begin position="179"/>
        <end position="272"/>
    </location>
</feature>
<evidence type="ECO:0000256" key="5">
    <source>
        <dbReference type="ARBA" id="ARBA00023125"/>
    </source>
</evidence>
<evidence type="ECO:0000256" key="2">
    <source>
        <dbReference type="ARBA" id="ARBA00004123"/>
    </source>
</evidence>
<dbReference type="GO" id="GO:0001228">
    <property type="term" value="F:DNA-binding transcription activator activity, RNA polymerase II-specific"/>
    <property type="evidence" value="ECO:0007669"/>
    <property type="project" value="TreeGrafter"/>
</dbReference>
<evidence type="ECO:0000256" key="6">
    <source>
        <dbReference type="ARBA" id="ARBA00023163"/>
    </source>
</evidence>
<feature type="domain" description="BZIP" evidence="10">
    <location>
        <begin position="110"/>
        <end position="125"/>
    </location>
</feature>
<dbReference type="InterPro" id="IPR004827">
    <property type="entry name" value="bZIP"/>
</dbReference>
<feature type="compositionally biased region" description="Pro residues" evidence="9">
    <location>
        <begin position="188"/>
        <end position="209"/>
    </location>
</feature>
<dbReference type="PROSITE" id="PS00036">
    <property type="entry name" value="BZIP_BASIC"/>
    <property type="match status" value="1"/>
</dbReference>
<protein>
    <recommendedName>
        <fullName evidence="8">Putative transcription factor kapC</fullName>
    </recommendedName>
</protein>
<keyword evidence="6" id="KW-0804">Transcription</keyword>
<dbReference type="KEGG" id="trg:TRUGW13939_07347"/>
<dbReference type="SMART" id="SM00338">
    <property type="entry name" value="BRLZ"/>
    <property type="match status" value="1"/>
</dbReference>
<dbReference type="EMBL" id="CP055901">
    <property type="protein sequence ID" value="QKX60204.1"/>
    <property type="molecule type" value="Genomic_DNA"/>
</dbReference>
<evidence type="ECO:0000256" key="9">
    <source>
        <dbReference type="SAM" id="MobiDB-lite"/>
    </source>
</evidence>
<reference evidence="12" key="1">
    <citation type="submission" date="2020-06" db="EMBL/GenBank/DDBJ databases">
        <title>A chromosome-scale genome assembly of Talaromyces rugulosus W13939.</title>
        <authorList>
            <person name="Wang B."/>
            <person name="Guo L."/>
            <person name="Ye K."/>
            <person name="Wang L."/>
        </authorList>
    </citation>
    <scope>NUCLEOTIDE SEQUENCE [LARGE SCALE GENOMIC DNA]</scope>
    <source>
        <strain evidence="12">W13939</strain>
    </source>
</reference>
<feature type="compositionally biased region" description="Polar residues" evidence="9">
    <location>
        <begin position="222"/>
        <end position="242"/>
    </location>
</feature>
<dbReference type="SUPFAM" id="SSF57959">
    <property type="entry name" value="Leucine zipper domain"/>
    <property type="match status" value="1"/>
</dbReference>
<dbReference type="InterPro" id="IPR050936">
    <property type="entry name" value="AP-1-like"/>
</dbReference>
<sequence>MAVATTTTLTRPSPKALQYLLNPVTLVLHDQLLAAQQHLSSQGQEGRPQGPAQNQNSNIDPAISGSAMLQAANSQGPPLGQVMPQIVSGVQEAAGVDRKQYGKRELSTSKRAAQNRAAQRAFRQRKEGYIRQLEEKVGEYKVLSESYKALQSENYQLREYIIGLQSRLIDSQNEVPALPENIDLNQPRPDPPTMTSPSHHPVPPGPPPGGSSSPNLPVPPGQQGQPSAGRPNQTSDDINQLNRIAVAGLGIPKNDHEGYPGGEVSQFKHTRM</sequence>
<dbReference type="RefSeq" id="XP_035346381.1">
    <property type="nucleotide sequence ID" value="XM_035490488.1"/>
</dbReference>
<dbReference type="PANTHER" id="PTHR40621">
    <property type="entry name" value="TRANSCRIPTION FACTOR KAPC-RELATED"/>
    <property type="match status" value="1"/>
</dbReference>
<gene>
    <name evidence="11" type="ORF">TRUGW13939_07347</name>
</gene>
<evidence type="ECO:0000259" key="10">
    <source>
        <dbReference type="PROSITE" id="PS00036"/>
    </source>
</evidence>
<keyword evidence="5" id="KW-0238">DNA-binding</keyword>
<keyword evidence="12" id="KW-1185">Reference proteome</keyword>
<organism evidence="11 12">
    <name type="scientific">Talaromyces rugulosus</name>
    <name type="common">Penicillium rugulosum</name>
    <dbReference type="NCBI Taxonomy" id="121627"/>
    <lineage>
        <taxon>Eukaryota</taxon>
        <taxon>Fungi</taxon>
        <taxon>Dikarya</taxon>
        <taxon>Ascomycota</taxon>
        <taxon>Pezizomycotina</taxon>
        <taxon>Eurotiomycetes</taxon>
        <taxon>Eurotiomycetidae</taxon>
        <taxon>Eurotiales</taxon>
        <taxon>Trichocomaceae</taxon>
        <taxon>Talaromyces</taxon>
        <taxon>Talaromyces sect. Islandici</taxon>
    </lineage>
</organism>
<evidence type="ECO:0000313" key="12">
    <source>
        <dbReference type="Proteomes" id="UP000509510"/>
    </source>
</evidence>
<proteinExistence type="inferred from homology"/>
<keyword evidence="4" id="KW-0805">Transcription regulation</keyword>
<comment type="similarity">
    <text evidence="3">Belongs to the bZIP family.</text>
</comment>
<dbReference type="InterPro" id="IPR046347">
    <property type="entry name" value="bZIP_sf"/>
</dbReference>
<comment type="function">
    <text evidence="1">Putative transcription factor.</text>
</comment>
<dbReference type="GO" id="GO:0000976">
    <property type="term" value="F:transcription cis-regulatory region binding"/>
    <property type="evidence" value="ECO:0007669"/>
    <property type="project" value="InterPro"/>
</dbReference>
<feature type="region of interest" description="Disordered" evidence="9">
    <location>
        <begin position="38"/>
        <end position="61"/>
    </location>
</feature>
<keyword evidence="7" id="KW-0539">Nucleus</keyword>
<evidence type="ECO:0000256" key="4">
    <source>
        <dbReference type="ARBA" id="ARBA00023015"/>
    </source>
</evidence>
<dbReference type="Gene3D" id="1.20.5.170">
    <property type="match status" value="1"/>
</dbReference>
<dbReference type="Pfam" id="PF00170">
    <property type="entry name" value="bZIP_1"/>
    <property type="match status" value="1"/>
</dbReference>
<dbReference type="Proteomes" id="UP000509510">
    <property type="component" value="Chromosome IV"/>
</dbReference>
<name>A0A7H8R1I0_TALRU</name>
<evidence type="ECO:0000256" key="8">
    <source>
        <dbReference type="ARBA" id="ARBA00044067"/>
    </source>
</evidence>
<dbReference type="AlphaFoldDB" id="A0A7H8R1I0"/>
<evidence type="ECO:0000256" key="7">
    <source>
        <dbReference type="ARBA" id="ARBA00023242"/>
    </source>
</evidence>
<dbReference type="PANTHER" id="PTHR40621:SF11">
    <property type="entry name" value="TRANSCRIPTION FACTOR KAPC-RELATED"/>
    <property type="match status" value="1"/>
</dbReference>
<dbReference type="GeneID" id="55994840"/>
<accession>A0A7H8R1I0</accession>
<evidence type="ECO:0000256" key="1">
    <source>
        <dbReference type="ARBA" id="ARBA00004049"/>
    </source>
</evidence>